<dbReference type="SUPFAM" id="SSF52317">
    <property type="entry name" value="Class I glutamine amidotransferase-like"/>
    <property type="match status" value="1"/>
</dbReference>
<evidence type="ECO:0000313" key="14">
    <source>
        <dbReference type="EMBL" id="PQM26925.1"/>
    </source>
</evidence>
<dbReference type="GO" id="GO:0006541">
    <property type="term" value="P:glutamine metabolic process"/>
    <property type="evidence" value="ECO:0007669"/>
    <property type="project" value="InterPro"/>
</dbReference>
<comment type="pathway">
    <text evidence="2 11">Amino-acid biosynthesis; L-arginine biosynthesis; carbamoyl phosphate from bicarbonate: step 1/1.</text>
</comment>
<keyword evidence="4 11" id="KW-0436">Ligase</keyword>
<keyword evidence="11" id="KW-0055">Arginine biosynthesis</keyword>
<feature type="binding site" evidence="11">
    <location>
        <position position="288"/>
    </location>
    <ligand>
        <name>L-glutamine</name>
        <dbReference type="ChEBI" id="CHEBI:58359"/>
    </ligand>
</feature>
<comment type="catalytic activity">
    <reaction evidence="9 11">
        <text>hydrogencarbonate + L-glutamine + 2 ATP + H2O = carbamoyl phosphate + L-glutamate + 2 ADP + phosphate + 2 H(+)</text>
        <dbReference type="Rhea" id="RHEA:18633"/>
        <dbReference type="ChEBI" id="CHEBI:15377"/>
        <dbReference type="ChEBI" id="CHEBI:15378"/>
        <dbReference type="ChEBI" id="CHEBI:17544"/>
        <dbReference type="ChEBI" id="CHEBI:29985"/>
        <dbReference type="ChEBI" id="CHEBI:30616"/>
        <dbReference type="ChEBI" id="CHEBI:43474"/>
        <dbReference type="ChEBI" id="CHEBI:58228"/>
        <dbReference type="ChEBI" id="CHEBI:58359"/>
        <dbReference type="ChEBI" id="CHEBI:456216"/>
        <dbReference type="EC" id="6.3.5.5"/>
    </reaction>
</comment>
<dbReference type="Proteomes" id="UP000238954">
    <property type="component" value="Chromosome"/>
</dbReference>
<dbReference type="InterPro" id="IPR050472">
    <property type="entry name" value="Anth_synth/Amidotransfase"/>
</dbReference>
<evidence type="ECO:0000256" key="9">
    <source>
        <dbReference type="ARBA" id="ARBA00048816"/>
    </source>
</evidence>
<dbReference type="RefSeq" id="WP_106000295.1">
    <property type="nucleotide sequence ID" value="NZ_CM009578.1"/>
</dbReference>
<dbReference type="GO" id="GO:0044205">
    <property type="term" value="P:'de novo' UMP biosynthetic process"/>
    <property type="evidence" value="ECO:0007669"/>
    <property type="project" value="UniProtKB-UniRule"/>
</dbReference>
<dbReference type="GO" id="GO:0004088">
    <property type="term" value="F:carbamoyl-phosphate synthase (glutamine-hydrolyzing) activity"/>
    <property type="evidence" value="ECO:0007669"/>
    <property type="project" value="UniProtKB-UniRule"/>
</dbReference>
<feature type="active site" evidence="11">
    <location>
        <position position="401"/>
    </location>
</feature>
<comment type="catalytic activity">
    <reaction evidence="10 11">
        <text>L-glutamine + H2O = L-glutamate + NH4(+)</text>
        <dbReference type="Rhea" id="RHEA:15889"/>
        <dbReference type="ChEBI" id="CHEBI:15377"/>
        <dbReference type="ChEBI" id="CHEBI:28938"/>
        <dbReference type="ChEBI" id="CHEBI:29985"/>
        <dbReference type="ChEBI" id="CHEBI:58359"/>
    </reaction>
</comment>
<evidence type="ECO:0000259" key="13">
    <source>
        <dbReference type="SMART" id="SM01097"/>
    </source>
</evidence>
<dbReference type="Gene3D" id="3.40.50.880">
    <property type="match status" value="1"/>
</dbReference>
<gene>
    <name evidence="11" type="primary">carA</name>
    <name evidence="14" type="ORF">CVO77_18295</name>
</gene>
<dbReference type="Pfam" id="PF00988">
    <property type="entry name" value="CPSase_sm_chain"/>
    <property type="match status" value="1"/>
</dbReference>
<dbReference type="FunFam" id="3.50.30.20:FF:000001">
    <property type="entry name" value="Carbamoyl-phosphate synthase small chain"/>
    <property type="match status" value="1"/>
</dbReference>
<keyword evidence="7 11" id="KW-0315">Glutamine amidotransferase</keyword>
<protein>
    <recommendedName>
        <fullName evidence="11">Carbamoyl phosphate synthase small chain</fullName>
        <ecNumber evidence="11">6.3.5.5</ecNumber>
    </recommendedName>
    <alternativeName>
        <fullName evidence="11">Carbamoyl phosphate synthetase glutamine chain</fullName>
    </alternativeName>
</protein>
<dbReference type="NCBIfam" id="TIGR01368">
    <property type="entry name" value="CPSaseIIsmall"/>
    <property type="match status" value="1"/>
</dbReference>
<evidence type="ECO:0000256" key="11">
    <source>
        <dbReference type="HAMAP-Rule" id="MF_01209"/>
    </source>
</evidence>
<dbReference type="PANTHER" id="PTHR43418:SF7">
    <property type="entry name" value="CARBAMOYL-PHOSPHATE SYNTHASE SMALL CHAIN"/>
    <property type="match status" value="1"/>
</dbReference>
<dbReference type="PROSITE" id="PS51273">
    <property type="entry name" value="GATASE_TYPE_1"/>
    <property type="match status" value="1"/>
</dbReference>
<dbReference type="PRINTS" id="PR00096">
    <property type="entry name" value="GATASE"/>
</dbReference>
<evidence type="ECO:0000256" key="4">
    <source>
        <dbReference type="ARBA" id="ARBA00022598"/>
    </source>
</evidence>
<dbReference type="InterPro" id="IPR036480">
    <property type="entry name" value="CarbP_synth_ssu_N_sf"/>
</dbReference>
<feature type="binding site" evidence="11">
    <location>
        <position position="361"/>
    </location>
    <ligand>
        <name>L-glutamine</name>
        <dbReference type="ChEBI" id="CHEBI:58359"/>
    </ligand>
</feature>
<evidence type="ECO:0000256" key="3">
    <source>
        <dbReference type="ARBA" id="ARBA00007800"/>
    </source>
</evidence>
<evidence type="ECO:0000256" key="2">
    <source>
        <dbReference type="ARBA" id="ARBA00005077"/>
    </source>
</evidence>
<sequence length="423" mass="43671">MAPANPPVAPKVAPKSQPDGATGVLVLADGTILWGVGYGAAGAGVGEICFNTAMTGYQEILTDPSYAGQVVTFTFPHIGNVGANPEDMERGVPGALGCITRELPTAPSNFRSVQSLPDWMAEQGVIGLAGIDTRALTRRIRDAGAPNGVIAHSVDGQFDVDELLAMARGWAGLEGMDLAKAVSRTDTGDWDAGVWALGQGYSSPLPLAGGGGRGPVSEGAPSDMPPPNPSGKREGVSRPHVVAIDYGAKDNIFRNLVKAGARVTVVPATATLDEVLSHHPDGVFLSNGPGDPAATGAYAVPLIRGLLDRDIPLFGICLGHQMLGIAVGAKTIKMHQGHRGANHPVQRAEDGVVEITSMNHGFAVDAATLPAGVVETHKSLFDGSNCGIKVAGKKAFSVQYHPEASPGPQDSFYLFEKFVGGLG</sequence>
<dbReference type="EMBL" id="PHFW01000003">
    <property type="protein sequence ID" value="PQM26925.1"/>
    <property type="molecule type" value="Genomic_DNA"/>
</dbReference>
<evidence type="ECO:0000256" key="5">
    <source>
        <dbReference type="ARBA" id="ARBA00022741"/>
    </source>
</evidence>
<evidence type="ECO:0000256" key="7">
    <source>
        <dbReference type="ARBA" id="ARBA00022962"/>
    </source>
</evidence>
<dbReference type="EC" id="6.3.5.5" evidence="11"/>
<name>A0A2S8B3E3_9SPHN</name>
<keyword evidence="8 11" id="KW-0665">Pyrimidine biosynthesis</keyword>
<dbReference type="InterPro" id="IPR002474">
    <property type="entry name" value="CarbamoylP_synth_ssu_N"/>
</dbReference>
<feature type="binding site" evidence="11">
    <location>
        <position position="65"/>
    </location>
    <ligand>
        <name>L-glutamine</name>
        <dbReference type="ChEBI" id="CHEBI:58359"/>
    </ligand>
</feature>
<dbReference type="PANTHER" id="PTHR43418">
    <property type="entry name" value="MULTIFUNCTIONAL TRYPTOPHAN BIOSYNTHESIS PROTEIN-RELATED"/>
    <property type="match status" value="1"/>
</dbReference>
<dbReference type="GO" id="GO:0004359">
    <property type="term" value="F:glutaminase activity"/>
    <property type="evidence" value="ECO:0007669"/>
    <property type="project" value="RHEA"/>
</dbReference>
<feature type="domain" description="Carbamoyl-phosphate synthase small subunit N-terminal" evidence="13">
    <location>
        <begin position="21"/>
        <end position="151"/>
    </location>
</feature>
<feature type="region of interest" description="Disordered" evidence="12">
    <location>
        <begin position="206"/>
        <end position="236"/>
    </location>
</feature>
<dbReference type="HAMAP" id="MF_01209">
    <property type="entry name" value="CPSase_S_chain"/>
    <property type="match status" value="1"/>
</dbReference>
<dbReference type="InterPro" id="IPR035686">
    <property type="entry name" value="CPSase_GATase1"/>
</dbReference>
<dbReference type="GO" id="GO:0006207">
    <property type="term" value="P:'de novo' pyrimidine nucleobase biosynthetic process"/>
    <property type="evidence" value="ECO:0007669"/>
    <property type="project" value="InterPro"/>
</dbReference>
<evidence type="ECO:0000256" key="1">
    <source>
        <dbReference type="ARBA" id="ARBA00004812"/>
    </source>
</evidence>
<dbReference type="PRINTS" id="PR00099">
    <property type="entry name" value="CPSGATASE"/>
</dbReference>
<keyword evidence="6 11" id="KW-0067">ATP-binding</keyword>
<feature type="active site" description="Nucleophile" evidence="11">
    <location>
        <position position="317"/>
    </location>
</feature>
<comment type="subunit">
    <text evidence="11">Composed of two chains; the small (or glutamine) chain promotes the hydrolysis of glutamine to ammonia, which is used by the large (or ammonia) chain to synthesize carbamoyl phosphate. Tetramer of heterodimers (alpha,beta)4.</text>
</comment>
<dbReference type="AlphaFoldDB" id="A0A2S8B3E3"/>
<dbReference type="SUPFAM" id="SSF52021">
    <property type="entry name" value="Carbamoyl phosphate synthetase, small subunit N-terminal domain"/>
    <property type="match status" value="1"/>
</dbReference>
<dbReference type="OrthoDB" id="9804328at2"/>
<dbReference type="UniPathway" id="UPA00070">
    <property type="reaction ID" value="UER00115"/>
</dbReference>
<comment type="caution">
    <text evidence="14">The sequence shown here is derived from an EMBL/GenBank/DDBJ whole genome shotgun (WGS) entry which is preliminary data.</text>
</comment>
<comment type="pathway">
    <text evidence="1 11">Pyrimidine metabolism; UMP biosynthesis via de novo pathway; (S)-dihydroorotate from bicarbonate: step 1/3.</text>
</comment>
<dbReference type="SMART" id="SM01097">
    <property type="entry name" value="CPSase_sm_chain"/>
    <property type="match status" value="1"/>
</dbReference>
<dbReference type="GO" id="GO:0005524">
    <property type="term" value="F:ATP binding"/>
    <property type="evidence" value="ECO:0007669"/>
    <property type="project" value="UniProtKB-UniRule"/>
</dbReference>
<evidence type="ECO:0000256" key="8">
    <source>
        <dbReference type="ARBA" id="ARBA00022975"/>
    </source>
</evidence>
<proteinExistence type="inferred from homology"/>
<reference evidence="15" key="1">
    <citation type="submission" date="2017-11" db="EMBL/GenBank/DDBJ databases">
        <title>The complete genome sequence of Sphingopyxis pomeranensis sp. nov. strain WS5A3p.</title>
        <authorList>
            <person name="Kaminski M.A."/>
        </authorList>
    </citation>
    <scope>NUCLEOTIDE SEQUENCE [LARGE SCALE GENOMIC DNA]</scope>
    <source>
        <strain evidence="15">WS5A3p</strain>
    </source>
</reference>
<comment type="similarity">
    <text evidence="3 11">Belongs to the CarA family.</text>
</comment>
<feature type="binding site" evidence="11">
    <location>
        <position position="362"/>
    </location>
    <ligand>
        <name>L-glutamine</name>
        <dbReference type="ChEBI" id="CHEBI:58359"/>
    </ligand>
</feature>
<feature type="active site" evidence="11">
    <location>
        <position position="403"/>
    </location>
</feature>
<dbReference type="Gene3D" id="3.50.30.20">
    <property type="entry name" value="Carbamoyl-phosphate synthase small subunit, N-terminal domain"/>
    <property type="match status" value="1"/>
</dbReference>
<evidence type="ECO:0000256" key="6">
    <source>
        <dbReference type="ARBA" id="ARBA00022840"/>
    </source>
</evidence>
<feature type="binding site" evidence="11">
    <location>
        <position position="359"/>
    </location>
    <ligand>
        <name>L-glutamine</name>
        <dbReference type="ChEBI" id="CHEBI:58359"/>
    </ligand>
</feature>
<organism evidence="14 15">
    <name type="scientific">Sphingopyxis lindanitolerans</name>
    <dbReference type="NCBI Taxonomy" id="2054227"/>
    <lineage>
        <taxon>Bacteria</taxon>
        <taxon>Pseudomonadati</taxon>
        <taxon>Pseudomonadota</taxon>
        <taxon>Alphaproteobacteria</taxon>
        <taxon>Sphingomonadales</taxon>
        <taxon>Sphingomonadaceae</taxon>
        <taxon>Sphingopyxis</taxon>
    </lineage>
</organism>
<feature type="region of interest" description="CPSase" evidence="11">
    <location>
        <begin position="1"/>
        <end position="239"/>
    </location>
</feature>
<feature type="binding site" evidence="11">
    <location>
        <position position="290"/>
    </location>
    <ligand>
        <name>L-glutamine</name>
        <dbReference type="ChEBI" id="CHEBI:58359"/>
    </ligand>
</feature>
<dbReference type="Pfam" id="PF00117">
    <property type="entry name" value="GATase"/>
    <property type="match status" value="1"/>
</dbReference>
<feature type="binding site" evidence="11">
    <location>
        <position position="321"/>
    </location>
    <ligand>
        <name>L-glutamine</name>
        <dbReference type="ChEBI" id="CHEBI:58359"/>
    </ligand>
</feature>
<evidence type="ECO:0000256" key="12">
    <source>
        <dbReference type="SAM" id="MobiDB-lite"/>
    </source>
</evidence>
<keyword evidence="5 11" id="KW-0547">Nucleotide-binding</keyword>
<dbReference type="InterPro" id="IPR006274">
    <property type="entry name" value="CarbamoylP_synth_ssu"/>
</dbReference>
<dbReference type="NCBIfam" id="NF009475">
    <property type="entry name" value="PRK12838.1"/>
    <property type="match status" value="1"/>
</dbReference>
<dbReference type="CDD" id="cd01744">
    <property type="entry name" value="GATase1_CPSase"/>
    <property type="match status" value="1"/>
</dbReference>
<feature type="binding site" evidence="11">
    <location>
        <position position="318"/>
    </location>
    <ligand>
        <name>L-glutamine</name>
        <dbReference type="ChEBI" id="CHEBI:58359"/>
    </ligand>
</feature>
<accession>A0A2S8B3E3</accession>
<keyword evidence="11" id="KW-0028">Amino-acid biosynthesis</keyword>
<evidence type="ECO:0000256" key="10">
    <source>
        <dbReference type="ARBA" id="ARBA00049285"/>
    </source>
</evidence>
<dbReference type="PRINTS" id="PR00097">
    <property type="entry name" value="ANTSNTHASEII"/>
</dbReference>
<comment type="function">
    <text evidence="11">Small subunit of the glutamine-dependent carbamoyl phosphate synthetase (CPSase). CPSase catalyzes the formation of carbamoyl phosphate from the ammonia moiety of glutamine, carbonate, and phosphate donated by ATP, constituting the first step of 2 biosynthetic pathways, one leading to arginine and/or urea and the other to pyrimidine nucleotides. The small subunit (glutamine amidotransferase) binds and cleaves glutamine to supply the large subunit with the substrate ammonia.</text>
</comment>
<evidence type="ECO:0000313" key="15">
    <source>
        <dbReference type="Proteomes" id="UP000238954"/>
    </source>
</evidence>
<dbReference type="UniPathway" id="UPA00068">
    <property type="reaction ID" value="UER00171"/>
</dbReference>
<dbReference type="GO" id="GO:0006526">
    <property type="term" value="P:L-arginine biosynthetic process"/>
    <property type="evidence" value="ECO:0007669"/>
    <property type="project" value="UniProtKB-UniRule"/>
</dbReference>
<keyword evidence="15" id="KW-1185">Reference proteome</keyword>
<dbReference type="InterPro" id="IPR017926">
    <property type="entry name" value="GATASE"/>
</dbReference>
<dbReference type="InterPro" id="IPR029062">
    <property type="entry name" value="Class_I_gatase-like"/>
</dbReference>